<dbReference type="HOGENOM" id="CLU_2468893_0_0_1"/>
<dbReference type="EMBL" id="GL636486">
    <property type="protein sequence ID" value="EFW23286.1"/>
    <property type="molecule type" value="Genomic_DNA"/>
</dbReference>
<keyword evidence="3" id="KW-1185">Reference proteome</keyword>
<dbReference type="Proteomes" id="UP000002497">
    <property type="component" value="Unassembled WGS sequence"/>
</dbReference>
<organism evidence="3">
    <name type="scientific">Coccidioides posadasii (strain RMSCC 757 / Silveira)</name>
    <name type="common">Valley fever fungus</name>
    <dbReference type="NCBI Taxonomy" id="443226"/>
    <lineage>
        <taxon>Eukaryota</taxon>
        <taxon>Fungi</taxon>
        <taxon>Dikarya</taxon>
        <taxon>Ascomycota</taxon>
        <taxon>Pezizomycotina</taxon>
        <taxon>Eurotiomycetes</taxon>
        <taxon>Eurotiomycetidae</taxon>
        <taxon>Onygenales</taxon>
        <taxon>Onygenaceae</taxon>
        <taxon>Coccidioides</taxon>
    </lineage>
</organism>
<gene>
    <name evidence="2" type="ORF">CPSG_01185</name>
</gene>
<sequence length="88" mass="9635">MRWRLSVAFTLPAVHVPSSAEAELPRLRDASNSVEALWPRRGGHPKLISRDTPMLTSSLAAARWAPGQGRSRSRSYEASRLAGVDAHC</sequence>
<dbReference type="AlphaFoldDB" id="E9CRK8"/>
<dbReference type="VEuPathDB" id="FungiDB:CPSG_01185"/>
<evidence type="ECO:0000313" key="3">
    <source>
        <dbReference type="Proteomes" id="UP000002497"/>
    </source>
</evidence>
<name>E9CRK8_COCPS</name>
<evidence type="ECO:0000256" key="1">
    <source>
        <dbReference type="SAM" id="MobiDB-lite"/>
    </source>
</evidence>
<accession>E9CRK8</accession>
<protein>
    <submittedName>
        <fullName evidence="2">Predicted protein</fullName>
    </submittedName>
</protein>
<reference evidence="3" key="1">
    <citation type="journal article" date="2010" name="Genome Res.">
        <title>Population genomic sequencing of Coccidioides fungi reveals recent hybridization and transposon control.</title>
        <authorList>
            <person name="Neafsey D.E."/>
            <person name="Barker B.M."/>
            <person name="Sharpton T.J."/>
            <person name="Stajich J.E."/>
            <person name="Park D.J."/>
            <person name="Whiston E."/>
            <person name="Hung C.-Y."/>
            <person name="McMahan C."/>
            <person name="White J."/>
            <person name="Sykes S."/>
            <person name="Heiman D."/>
            <person name="Young S."/>
            <person name="Zeng Q."/>
            <person name="Abouelleil A."/>
            <person name="Aftuck L."/>
            <person name="Bessette D."/>
            <person name="Brown A."/>
            <person name="FitzGerald M."/>
            <person name="Lui A."/>
            <person name="Macdonald J.P."/>
            <person name="Priest M."/>
            <person name="Orbach M.J."/>
            <person name="Galgiani J.N."/>
            <person name="Kirkland T.N."/>
            <person name="Cole G.T."/>
            <person name="Birren B.W."/>
            <person name="Henn M.R."/>
            <person name="Taylor J.W."/>
            <person name="Rounsley S.D."/>
        </authorList>
    </citation>
    <scope>NUCLEOTIDE SEQUENCE [LARGE SCALE GENOMIC DNA]</scope>
    <source>
        <strain evidence="3">RMSCC 757 / Silveira</strain>
    </source>
</reference>
<evidence type="ECO:0000313" key="2">
    <source>
        <dbReference type="EMBL" id="EFW23286.1"/>
    </source>
</evidence>
<feature type="region of interest" description="Disordered" evidence="1">
    <location>
        <begin position="65"/>
        <end position="88"/>
    </location>
</feature>
<proteinExistence type="predicted"/>
<reference evidence="3" key="2">
    <citation type="submission" date="2010-03" db="EMBL/GenBank/DDBJ databases">
        <title>The genome sequence of Coccidioides posadasii strain Silveira.</title>
        <authorList>
            <consortium name="The Broad Institute Genome Sequencing Center for Infectious Disease"/>
            <person name="Neafsey D."/>
            <person name="Orbach M."/>
            <person name="Henn M.R."/>
            <person name="Cole G.T."/>
            <person name="Galgiani J."/>
            <person name="Gardner M.J."/>
            <person name="Kirkland T.N."/>
            <person name="Taylor J.W."/>
            <person name="Young S.K."/>
            <person name="Zeng Q."/>
            <person name="Koehrsen M."/>
            <person name="Alvarado L."/>
            <person name="Berlin A."/>
            <person name="Borenstein D."/>
            <person name="Chapman S.B."/>
            <person name="Chen Z."/>
            <person name="Engels R."/>
            <person name="Freedman E."/>
            <person name="Gellesch M."/>
            <person name="Goldberg J."/>
            <person name="Griggs A."/>
            <person name="Gujja S."/>
            <person name="Heilman E."/>
            <person name="Heiman D."/>
            <person name="Howarth C."/>
            <person name="Jen D."/>
            <person name="Larson L."/>
            <person name="Mehta T."/>
            <person name="Neiman D."/>
            <person name="Park D."/>
            <person name="Pearson M."/>
            <person name="Richards J."/>
            <person name="Roberts A."/>
            <person name="Saif S."/>
            <person name="Shea T."/>
            <person name="Shenoy N."/>
            <person name="Sisk P."/>
            <person name="Stolte C."/>
            <person name="Sykes S."/>
            <person name="Walk T."/>
            <person name="White J."/>
            <person name="Yandava C."/>
            <person name="Haas B."/>
            <person name="Nusbaum C."/>
            <person name="Birren B."/>
        </authorList>
    </citation>
    <scope>NUCLEOTIDE SEQUENCE [LARGE SCALE GENOMIC DNA]</scope>
    <source>
        <strain evidence="3">RMSCC 757 / Silveira</strain>
    </source>
</reference>